<dbReference type="InterPro" id="IPR013955">
    <property type="entry name" value="Rep_factor-A_C"/>
</dbReference>
<dbReference type="InterPro" id="IPR004591">
    <property type="entry name" value="Rfa1"/>
</dbReference>
<dbReference type="SUPFAM" id="SSF57756">
    <property type="entry name" value="Retrovirus zinc finger-like domains"/>
    <property type="match status" value="1"/>
</dbReference>
<keyword evidence="8 13" id="KW-0238">DNA-binding</keyword>
<dbReference type="AlphaFoldDB" id="A0AAD8TRT1"/>
<dbReference type="InterPro" id="IPR012340">
    <property type="entry name" value="NA-bd_OB-fold"/>
</dbReference>
<comment type="caution">
    <text evidence="16">The sequence shown here is derived from an EMBL/GenBank/DDBJ whole genome shotgun (WGS) entry which is preliminary data.</text>
</comment>
<dbReference type="Pfam" id="PF16900">
    <property type="entry name" value="REPA_OB_2"/>
    <property type="match status" value="1"/>
</dbReference>
<dbReference type="PROSITE" id="PS50158">
    <property type="entry name" value="ZF_CCHC"/>
    <property type="match status" value="1"/>
</dbReference>
<feature type="region of interest" description="Disordered" evidence="14">
    <location>
        <begin position="193"/>
        <end position="257"/>
    </location>
</feature>
<dbReference type="InterPro" id="IPR004365">
    <property type="entry name" value="NA-bd_OB_tRNA"/>
</dbReference>
<evidence type="ECO:0000256" key="5">
    <source>
        <dbReference type="ARBA" id="ARBA00022763"/>
    </source>
</evidence>
<dbReference type="CDD" id="cd04476">
    <property type="entry name" value="RPA1_DBD_C"/>
    <property type="match status" value="1"/>
</dbReference>
<dbReference type="GO" id="GO:0008270">
    <property type="term" value="F:zinc ion binding"/>
    <property type="evidence" value="ECO:0007669"/>
    <property type="project" value="UniProtKB-KW"/>
</dbReference>
<evidence type="ECO:0000256" key="8">
    <source>
        <dbReference type="ARBA" id="ARBA00023125"/>
    </source>
</evidence>
<evidence type="ECO:0000256" key="4">
    <source>
        <dbReference type="ARBA" id="ARBA00022723"/>
    </source>
</evidence>
<keyword evidence="17" id="KW-1185">Reference proteome</keyword>
<evidence type="ECO:0000256" key="14">
    <source>
        <dbReference type="SAM" id="MobiDB-lite"/>
    </source>
</evidence>
<keyword evidence="3 13" id="KW-0235">DNA replication</keyword>
<dbReference type="Gene3D" id="2.40.50.140">
    <property type="entry name" value="Nucleic acid-binding proteins"/>
    <property type="match status" value="4"/>
</dbReference>
<name>A0AAD8TRT1_LOLMU</name>
<evidence type="ECO:0000256" key="2">
    <source>
        <dbReference type="ARBA" id="ARBA00005690"/>
    </source>
</evidence>
<keyword evidence="6 12" id="KW-0863">Zinc-finger</keyword>
<dbReference type="GO" id="GO:0006289">
    <property type="term" value="P:nucleotide-excision repair"/>
    <property type="evidence" value="ECO:0007669"/>
    <property type="project" value="TreeGrafter"/>
</dbReference>
<dbReference type="NCBIfam" id="TIGR00617">
    <property type="entry name" value="rpa1"/>
    <property type="match status" value="1"/>
</dbReference>
<dbReference type="Proteomes" id="UP001231189">
    <property type="component" value="Unassembled WGS sequence"/>
</dbReference>
<keyword evidence="5" id="KW-0227">DNA damage</keyword>
<feature type="domain" description="CCHC-type" evidence="15">
    <location>
        <begin position="787"/>
        <end position="800"/>
    </location>
</feature>
<evidence type="ECO:0000256" key="3">
    <source>
        <dbReference type="ARBA" id="ARBA00022705"/>
    </source>
</evidence>
<feature type="region of interest" description="Disordered" evidence="14">
    <location>
        <begin position="756"/>
        <end position="776"/>
    </location>
</feature>
<dbReference type="GO" id="GO:0003684">
    <property type="term" value="F:damaged DNA binding"/>
    <property type="evidence" value="ECO:0007669"/>
    <property type="project" value="TreeGrafter"/>
</dbReference>
<evidence type="ECO:0000256" key="6">
    <source>
        <dbReference type="ARBA" id="ARBA00022771"/>
    </source>
</evidence>
<dbReference type="GO" id="GO:0007140">
    <property type="term" value="P:male meiotic nuclear division"/>
    <property type="evidence" value="ECO:0007669"/>
    <property type="project" value="UniProtKB-ARBA"/>
</dbReference>
<comment type="subcellular location">
    <subcellularLocation>
        <location evidence="1 13">Nucleus</location>
    </subcellularLocation>
</comment>
<dbReference type="SMART" id="SM00343">
    <property type="entry name" value="ZnF_C2HC"/>
    <property type="match status" value="1"/>
</dbReference>
<sequence length="831" mass="90365">MQAPRLTSGAVKEIAELPKGLGTIQPVLQVADVRPITAKSAAGSDRFRMLVSDGVHSLQSMLSTDLNRFVADGTLRLGSIVHLLEVMCSDIQGRRIIIVCKLDILQSECDMIGKPKIYETKSSREGQEPNLRATAVAPRMEPVANNLSYGGPYNGVHGTLDSSIGRTVRSGPNNVISRSSHDTMSAQNTMHTNVVQPNPQQPFLNSHQSQRFAVPSTAGGLGPPDNTYVRPAQPSYQQPPPAYRNSGPVTKNEAGPRVTPISALNPYQGTWKIKARVTAKTHVNHYINAQGPGKLFTFDLLDAHGGEIRAKCFKDVVDQFYDLIEVGKVYLISGGGPGGLKPAQKQYNPLNNDFEISMDARTSVEVCSSDDNSIPSQRFNFRQISEIANMDIGAMLDLLGVVTSVSPSSTVTKKNGVKTSKRVLQLKDVSGCSVEITFWGNFCDAEGQQLQLLCDSGSSPILALKSGRIGDFNGRSVGTISSSCLNINPDFPEAERLRQWYITEGKNAAFTSLSVGWTDVRNTVAQIKEEDMGKSEKPDWITVMGTVWNIKTDNFCYPACTAVVNGTRCTKKVTKDVDEIWQCESCEQSSQNCEYRYMLPCQIQDHTGTTTYATAFQDAGEEIIGLPAQDLFKIKHEDHDDEKFAEIIQRARYQHYLFKLKVKEETYNDEARVKCNIVKVQKLDDTAKESRFLLGVIDSLLAEDGSGSTPAVNGGVAINAGFTSNNTYAMNMGFPNQFGQQASLYGGMPSTPSATRYAQTGHVSRDSPVQANSYSPSAGGTASSGLCYKCSQPGHFARDCLAQAAGPQRQTYGNGAATSGGYNRQSYAGNF</sequence>
<keyword evidence="10" id="KW-0234">DNA repair</keyword>
<dbReference type="EMBL" id="JAUUTY010000001">
    <property type="protein sequence ID" value="KAK1692650.1"/>
    <property type="molecule type" value="Genomic_DNA"/>
</dbReference>
<dbReference type="Pfam" id="PF00098">
    <property type="entry name" value="zf-CCHC"/>
    <property type="match status" value="1"/>
</dbReference>
<accession>A0AAD8TRT1</accession>
<dbReference type="CDD" id="cd04475">
    <property type="entry name" value="RPA1_DBD_B"/>
    <property type="match status" value="1"/>
</dbReference>
<comment type="similarity">
    <text evidence="2 13">Belongs to the replication factor A protein 1 family.</text>
</comment>
<evidence type="ECO:0000256" key="9">
    <source>
        <dbReference type="ARBA" id="ARBA00023172"/>
    </source>
</evidence>
<dbReference type="FunFam" id="2.40.50.140:FF:000117">
    <property type="entry name" value="Replication protein A subunit"/>
    <property type="match status" value="1"/>
</dbReference>
<evidence type="ECO:0000256" key="7">
    <source>
        <dbReference type="ARBA" id="ARBA00022833"/>
    </source>
</evidence>
<comment type="function">
    <text evidence="13">Component of the replication protein A complex (RPA) required for DNA recombination, repair and replication. The activity of RPA is mediated by single-stranded DNA binding and protein interactions. Probably involved in repair of double-strand DNA breaks (DSBs) induced by genotoxic stresses.</text>
</comment>
<keyword evidence="7 13" id="KW-0862">Zinc</keyword>
<dbReference type="InterPro" id="IPR047192">
    <property type="entry name" value="Euk_RPA1_DBD_C"/>
</dbReference>
<organism evidence="16 17">
    <name type="scientific">Lolium multiflorum</name>
    <name type="common">Italian ryegrass</name>
    <name type="synonym">Lolium perenne subsp. multiflorum</name>
    <dbReference type="NCBI Taxonomy" id="4521"/>
    <lineage>
        <taxon>Eukaryota</taxon>
        <taxon>Viridiplantae</taxon>
        <taxon>Streptophyta</taxon>
        <taxon>Embryophyta</taxon>
        <taxon>Tracheophyta</taxon>
        <taxon>Spermatophyta</taxon>
        <taxon>Magnoliopsida</taxon>
        <taxon>Liliopsida</taxon>
        <taxon>Poales</taxon>
        <taxon>Poaceae</taxon>
        <taxon>BOP clade</taxon>
        <taxon>Pooideae</taxon>
        <taxon>Poodae</taxon>
        <taxon>Poeae</taxon>
        <taxon>Poeae Chloroplast Group 2 (Poeae type)</taxon>
        <taxon>Loliodinae</taxon>
        <taxon>Loliinae</taxon>
        <taxon>Lolium</taxon>
    </lineage>
</organism>
<proteinExistence type="inferred from homology"/>
<gene>
    <name evidence="16" type="ORF">QYE76_009347</name>
</gene>
<evidence type="ECO:0000256" key="12">
    <source>
        <dbReference type="PROSITE-ProRule" id="PRU00047"/>
    </source>
</evidence>
<dbReference type="Pfam" id="PF01336">
    <property type="entry name" value="tRNA_anti-codon"/>
    <property type="match status" value="1"/>
</dbReference>
<keyword evidence="4 13" id="KW-0479">Metal-binding</keyword>
<dbReference type="PANTHER" id="PTHR23273:SF4">
    <property type="entry name" value="REPLICATION PROTEIN A OB DOMAIN-CONTAINING PROTEIN"/>
    <property type="match status" value="1"/>
</dbReference>
<feature type="compositionally biased region" description="Polar residues" evidence="14">
    <location>
        <begin position="193"/>
        <end position="211"/>
    </location>
</feature>
<dbReference type="CDD" id="cd04477">
    <property type="entry name" value="RPA1N"/>
    <property type="match status" value="1"/>
</dbReference>
<dbReference type="FunFam" id="2.40.50.140:FF:000064">
    <property type="entry name" value="Replication protein A subunit"/>
    <property type="match status" value="1"/>
</dbReference>
<dbReference type="Pfam" id="PF04057">
    <property type="entry name" value="Rep-A_N"/>
    <property type="match status" value="1"/>
</dbReference>
<dbReference type="CDD" id="cd04474">
    <property type="entry name" value="RPA1_DBD_A"/>
    <property type="match status" value="1"/>
</dbReference>
<dbReference type="FunFam" id="2.40.50.140:FF:000041">
    <property type="entry name" value="Replication protein A subunit"/>
    <property type="match status" value="1"/>
</dbReference>
<dbReference type="SUPFAM" id="SSF50249">
    <property type="entry name" value="Nucleic acid-binding proteins"/>
    <property type="match status" value="4"/>
</dbReference>
<evidence type="ECO:0000256" key="10">
    <source>
        <dbReference type="ARBA" id="ARBA00023204"/>
    </source>
</evidence>
<comment type="subunit">
    <text evidence="13">Heterotrimer of RPA1, RPA2 and RPA3 (canonical replication protein A complex).</text>
</comment>
<dbReference type="FunFam" id="2.40.50.140:FF:000090">
    <property type="entry name" value="Replication protein A subunit"/>
    <property type="match status" value="1"/>
</dbReference>
<dbReference type="GO" id="GO:0043047">
    <property type="term" value="F:single-stranded telomeric DNA binding"/>
    <property type="evidence" value="ECO:0007669"/>
    <property type="project" value="TreeGrafter"/>
</dbReference>
<dbReference type="Gene3D" id="4.10.60.10">
    <property type="entry name" value="Zinc finger, CCHC-type"/>
    <property type="match status" value="1"/>
</dbReference>
<dbReference type="GO" id="GO:0006260">
    <property type="term" value="P:DNA replication"/>
    <property type="evidence" value="ECO:0007669"/>
    <property type="project" value="UniProtKB-KW"/>
</dbReference>
<dbReference type="GO" id="GO:0007004">
    <property type="term" value="P:telomere maintenance via telomerase"/>
    <property type="evidence" value="ECO:0007669"/>
    <property type="project" value="TreeGrafter"/>
</dbReference>
<evidence type="ECO:0000256" key="1">
    <source>
        <dbReference type="ARBA" id="ARBA00004123"/>
    </source>
</evidence>
<keyword evidence="9" id="KW-0233">DNA recombination</keyword>
<dbReference type="InterPro" id="IPR031657">
    <property type="entry name" value="REPA_OB_2"/>
</dbReference>
<dbReference type="GO" id="GO:0005662">
    <property type="term" value="C:DNA replication factor A complex"/>
    <property type="evidence" value="ECO:0007669"/>
    <property type="project" value="TreeGrafter"/>
</dbReference>
<reference evidence="16" key="1">
    <citation type="submission" date="2023-07" db="EMBL/GenBank/DDBJ databases">
        <title>A chromosome-level genome assembly of Lolium multiflorum.</title>
        <authorList>
            <person name="Chen Y."/>
            <person name="Copetti D."/>
            <person name="Kolliker R."/>
            <person name="Studer B."/>
        </authorList>
    </citation>
    <scope>NUCLEOTIDE SEQUENCE</scope>
    <source>
        <strain evidence="16">02402/16</strain>
        <tissue evidence="16">Leaf</tissue>
    </source>
</reference>
<dbReference type="PANTHER" id="PTHR23273">
    <property type="entry name" value="REPLICATION FACTOR A 1, RFA1"/>
    <property type="match status" value="1"/>
</dbReference>
<evidence type="ECO:0000313" key="17">
    <source>
        <dbReference type="Proteomes" id="UP001231189"/>
    </source>
</evidence>
<evidence type="ECO:0000256" key="13">
    <source>
        <dbReference type="RuleBase" id="RU364130"/>
    </source>
</evidence>
<evidence type="ECO:0000259" key="15">
    <source>
        <dbReference type="PROSITE" id="PS50158"/>
    </source>
</evidence>
<dbReference type="GO" id="GO:0000724">
    <property type="term" value="P:double-strand break repair via homologous recombination"/>
    <property type="evidence" value="ECO:0007669"/>
    <property type="project" value="TreeGrafter"/>
</dbReference>
<evidence type="ECO:0000256" key="11">
    <source>
        <dbReference type="ARBA" id="ARBA00023242"/>
    </source>
</evidence>
<dbReference type="InterPro" id="IPR036875">
    <property type="entry name" value="Znf_CCHC_sf"/>
</dbReference>
<dbReference type="InterPro" id="IPR001878">
    <property type="entry name" value="Znf_CCHC"/>
</dbReference>
<evidence type="ECO:0000313" key="16">
    <source>
        <dbReference type="EMBL" id="KAK1692650.1"/>
    </source>
</evidence>
<dbReference type="Pfam" id="PF08646">
    <property type="entry name" value="Rep_fac-A_C"/>
    <property type="match status" value="1"/>
</dbReference>
<dbReference type="InterPro" id="IPR007199">
    <property type="entry name" value="Rep_factor-A_N"/>
</dbReference>
<protein>
    <recommendedName>
        <fullName evidence="13">Replication protein A subunit</fullName>
    </recommendedName>
</protein>
<keyword evidence="11 13" id="KW-0539">Nucleus</keyword>